<accession>A0A1S2VQB3</accession>
<protein>
    <submittedName>
        <fullName evidence="1">Uncharacterized protein</fullName>
    </submittedName>
</protein>
<comment type="caution">
    <text evidence="1">The sequence shown here is derived from an EMBL/GenBank/DDBJ whole genome shotgun (WGS) entry which is preliminary data.</text>
</comment>
<dbReference type="RefSeq" id="WP_071501062.1">
    <property type="nucleotide sequence ID" value="NZ_MORL01000001.1"/>
</dbReference>
<sequence>MTNPTNVQRYIDCLQYPAVDTWKVAYNAYEVPILTHKLLKSCFIPIRFLDEKSTWFPPASQAMLIMAETKGMTKYSLNELERLISYYCPETALQLDWRLTWQLINLNEQMPML</sequence>
<dbReference type="Proteomes" id="UP000181790">
    <property type="component" value="Unassembled WGS sequence"/>
</dbReference>
<dbReference type="EMBL" id="MORL01000001">
    <property type="protein sequence ID" value="OIN60560.1"/>
    <property type="molecule type" value="Genomic_DNA"/>
</dbReference>
<keyword evidence="2" id="KW-1185">Reference proteome</keyword>
<name>A0A1S2VQB3_9BACT</name>
<organism evidence="1 2">
    <name type="scientific">Arsenicibacter rosenii</name>
    <dbReference type="NCBI Taxonomy" id="1750698"/>
    <lineage>
        <taxon>Bacteria</taxon>
        <taxon>Pseudomonadati</taxon>
        <taxon>Bacteroidota</taxon>
        <taxon>Cytophagia</taxon>
        <taxon>Cytophagales</taxon>
        <taxon>Spirosomataceae</taxon>
        <taxon>Arsenicibacter</taxon>
    </lineage>
</organism>
<evidence type="ECO:0000313" key="1">
    <source>
        <dbReference type="EMBL" id="OIN60560.1"/>
    </source>
</evidence>
<gene>
    <name evidence="1" type="ORF">BLX24_00065</name>
</gene>
<proteinExistence type="predicted"/>
<evidence type="ECO:0000313" key="2">
    <source>
        <dbReference type="Proteomes" id="UP000181790"/>
    </source>
</evidence>
<reference evidence="1 2" key="1">
    <citation type="submission" date="2016-10" db="EMBL/GenBank/DDBJ databases">
        <title>Arsenicibacter rosenii gen. nov., sp. nov., an efficient arsenic-methylating bacterium isolated from an arsenic-contaminated paddy soil.</title>
        <authorList>
            <person name="Huang K."/>
        </authorList>
    </citation>
    <scope>NUCLEOTIDE SEQUENCE [LARGE SCALE GENOMIC DNA]</scope>
    <source>
        <strain evidence="1 2">SM-1</strain>
    </source>
</reference>
<dbReference type="AlphaFoldDB" id="A0A1S2VQB3"/>